<dbReference type="SUPFAM" id="SSF53041">
    <property type="entry name" value="Resolvase-like"/>
    <property type="match status" value="1"/>
</dbReference>
<dbReference type="SMART" id="SM00857">
    <property type="entry name" value="Resolvase"/>
    <property type="match status" value="1"/>
</dbReference>
<reference evidence="2 3" key="1">
    <citation type="journal article" date="2021" name="Int. J. Syst. Evol. Microbiol.">
        <title>Novosphingobium decolorationis sp. nov., an aniline blue-decolourizing bacterium isolated from East Pacific sediment.</title>
        <authorList>
            <person name="Chen X."/>
            <person name="Dong B."/>
            <person name="Chen T."/>
            <person name="Ren N."/>
            <person name="Wang J."/>
            <person name="Xu Y."/>
            <person name="Yang J."/>
            <person name="Zhu S."/>
            <person name="Chen J."/>
        </authorList>
    </citation>
    <scope>NUCLEOTIDE SEQUENCE [LARGE SCALE GENOMIC DNA]</scope>
    <source>
        <strain evidence="2 3">502str22</strain>
    </source>
</reference>
<accession>A0ABX8ECI3</accession>
<sequence length="143" mass="16266">MNSLNWRNCLPGLQRPKTVLYARYSTGLQNPRSTDDQLQDLRNRCAREGWEVIGEFKDEAISGAAGIKADVRPGFAAMLEVVEAGQADQILTEATDRLARHQRDALEIFERVTFAGARIFIPRCIDQYPCAHWRIPMDMMRQG</sequence>
<dbReference type="Pfam" id="PF00239">
    <property type="entry name" value="Resolvase"/>
    <property type="match status" value="1"/>
</dbReference>
<dbReference type="CDD" id="cd00338">
    <property type="entry name" value="Ser_Recombinase"/>
    <property type="match status" value="1"/>
</dbReference>
<protein>
    <submittedName>
        <fullName evidence="2">Recombinase family protein</fullName>
    </submittedName>
</protein>
<proteinExistence type="predicted"/>
<dbReference type="Gene3D" id="3.40.50.1390">
    <property type="entry name" value="Resolvase, N-terminal catalytic domain"/>
    <property type="match status" value="1"/>
</dbReference>
<dbReference type="InterPro" id="IPR050639">
    <property type="entry name" value="SSR_resolvase"/>
</dbReference>
<dbReference type="PROSITE" id="PS51736">
    <property type="entry name" value="RECOMBINASES_3"/>
    <property type="match status" value="1"/>
</dbReference>
<dbReference type="PANTHER" id="PTHR30461">
    <property type="entry name" value="DNA-INVERTASE FROM LAMBDOID PROPHAGE"/>
    <property type="match status" value="1"/>
</dbReference>
<dbReference type="Proteomes" id="UP000677126">
    <property type="component" value="Chromosome"/>
</dbReference>
<evidence type="ECO:0000313" key="3">
    <source>
        <dbReference type="Proteomes" id="UP000677126"/>
    </source>
</evidence>
<name>A0ABX8ECI3_9SPHN</name>
<dbReference type="EMBL" id="CP054856">
    <property type="protein sequence ID" value="QVM86194.1"/>
    <property type="molecule type" value="Genomic_DNA"/>
</dbReference>
<evidence type="ECO:0000313" key="2">
    <source>
        <dbReference type="EMBL" id="QVM86194.1"/>
    </source>
</evidence>
<feature type="domain" description="Resolvase/invertase-type recombinase catalytic" evidence="1">
    <location>
        <begin position="17"/>
        <end position="143"/>
    </location>
</feature>
<keyword evidence="3" id="KW-1185">Reference proteome</keyword>
<gene>
    <name evidence="2" type="ORF">HT578_11940</name>
</gene>
<dbReference type="InterPro" id="IPR036162">
    <property type="entry name" value="Resolvase-like_N_sf"/>
</dbReference>
<evidence type="ECO:0000259" key="1">
    <source>
        <dbReference type="PROSITE" id="PS51736"/>
    </source>
</evidence>
<dbReference type="PANTHER" id="PTHR30461:SF23">
    <property type="entry name" value="DNA RECOMBINASE-RELATED"/>
    <property type="match status" value="1"/>
</dbReference>
<dbReference type="InterPro" id="IPR006119">
    <property type="entry name" value="Resolv_N"/>
</dbReference>
<organism evidence="2 3">
    <name type="scientific">Novosphingobium decolorationis</name>
    <dbReference type="NCBI Taxonomy" id="2698673"/>
    <lineage>
        <taxon>Bacteria</taxon>
        <taxon>Pseudomonadati</taxon>
        <taxon>Pseudomonadota</taxon>
        <taxon>Alphaproteobacteria</taxon>
        <taxon>Sphingomonadales</taxon>
        <taxon>Sphingomonadaceae</taxon>
        <taxon>Novosphingobium</taxon>
    </lineage>
</organism>